<keyword evidence="4" id="KW-1185">Reference proteome</keyword>
<accession>A0AA38R368</accession>
<feature type="compositionally biased region" description="Basic and acidic residues" evidence="2">
    <location>
        <begin position="184"/>
        <end position="199"/>
    </location>
</feature>
<feature type="region of interest" description="Disordered" evidence="2">
    <location>
        <begin position="18"/>
        <end position="52"/>
    </location>
</feature>
<reference evidence="3" key="1">
    <citation type="submission" date="2022-07" db="EMBL/GenBank/DDBJ databases">
        <title>Fungi with potential for degradation of polypropylene.</title>
        <authorList>
            <person name="Gostincar C."/>
        </authorList>
    </citation>
    <scope>NUCLEOTIDE SEQUENCE</scope>
    <source>
        <strain evidence="3">EXF-13287</strain>
    </source>
</reference>
<comment type="caution">
    <text evidence="3">The sequence shown here is derived from an EMBL/GenBank/DDBJ whole genome shotgun (WGS) entry which is preliminary data.</text>
</comment>
<name>A0AA38R368_9PEZI</name>
<feature type="compositionally biased region" description="Basic residues" evidence="2">
    <location>
        <begin position="18"/>
        <end position="30"/>
    </location>
</feature>
<gene>
    <name evidence="3" type="ORF">NKR19_g9524</name>
</gene>
<feature type="region of interest" description="Disordered" evidence="2">
    <location>
        <begin position="289"/>
        <end position="339"/>
    </location>
</feature>
<evidence type="ECO:0000256" key="1">
    <source>
        <dbReference type="SAM" id="Coils"/>
    </source>
</evidence>
<evidence type="ECO:0000256" key="2">
    <source>
        <dbReference type="SAM" id="MobiDB-lite"/>
    </source>
</evidence>
<feature type="region of interest" description="Disordered" evidence="2">
    <location>
        <begin position="172"/>
        <end position="208"/>
    </location>
</feature>
<keyword evidence="1" id="KW-0175">Coiled coil</keyword>
<evidence type="ECO:0000313" key="4">
    <source>
        <dbReference type="Proteomes" id="UP001174691"/>
    </source>
</evidence>
<feature type="coiled-coil region" evidence="1">
    <location>
        <begin position="208"/>
        <end position="260"/>
    </location>
</feature>
<feature type="compositionally biased region" description="Basic residues" evidence="2">
    <location>
        <begin position="106"/>
        <end position="121"/>
    </location>
</feature>
<protein>
    <submittedName>
        <fullName evidence="3">Uncharacterized protein</fullName>
    </submittedName>
</protein>
<proteinExistence type="predicted"/>
<dbReference type="Proteomes" id="UP001174691">
    <property type="component" value="Unassembled WGS sequence"/>
</dbReference>
<dbReference type="AlphaFoldDB" id="A0AA38R368"/>
<dbReference type="EMBL" id="JANBVN010000235">
    <property type="protein sequence ID" value="KAJ9131593.1"/>
    <property type="molecule type" value="Genomic_DNA"/>
</dbReference>
<feature type="region of interest" description="Disordered" evidence="2">
    <location>
        <begin position="106"/>
        <end position="129"/>
    </location>
</feature>
<sequence>MSRPYSHQCASTGYMPYQHHHHRHRHRQHRHGEQRPIRTSSGDKPAQTPHPSRIDHLALSARWPPSPLRSVHGQRARIVHLLHHNHEQHIHGKQRRRTVHLLYHHHKQDNRGKQRRYHKRPQNQDRPFRSCPVSSLVVVAATTATVSTAEAPYHLATAGVWPTDYAPVPAAANGSSCRMHRKTTRDSPRLAHEHGDQKCRGSQRPGVRAEAERLVARMAARMDKLELQARVEKSQTSREIERLGKRTRRVEAAVQRLEMRIDDTAAGLETMAGSQRHLCQTVEALPTPRVGPSCLPDRPSGIDAPSGQDSDRREPATTATPSMTRHSQHDPQPQAPTPSNLLEHVELSHQADLAPTLRRAIASPTSHAQSLSASLTTTQTTRDACLAGWEAQRAVTIRTLKTWARCHDGVRVAVRDMAEQQHLTTLPAGPSVYATSSGLEDEVRNAAYCVAVEETRMRRACVVVVAGDGGRADTLSLVLRGVVGGVFDIVEALRADGGGCRLDFSVGIVAVREGELQRGGKCGMAVDEDEDRWRRLVDALDAMAFLGVAVEEGVRNPACAHVHVVFRFRIFHCVR</sequence>
<evidence type="ECO:0000313" key="3">
    <source>
        <dbReference type="EMBL" id="KAJ9131593.1"/>
    </source>
</evidence>
<organism evidence="3 4">
    <name type="scientific">Coniochaeta hoffmannii</name>
    <dbReference type="NCBI Taxonomy" id="91930"/>
    <lineage>
        <taxon>Eukaryota</taxon>
        <taxon>Fungi</taxon>
        <taxon>Dikarya</taxon>
        <taxon>Ascomycota</taxon>
        <taxon>Pezizomycotina</taxon>
        <taxon>Sordariomycetes</taxon>
        <taxon>Sordariomycetidae</taxon>
        <taxon>Coniochaetales</taxon>
        <taxon>Coniochaetaceae</taxon>
        <taxon>Coniochaeta</taxon>
    </lineage>
</organism>